<reference evidence="6 7" key="1">
    <citation type="submission" date="2016-10" db="EMBL/GenBank/DDBJ databases">
        <authorList>
            <person name="de Groot N.N."/>
        </authorList>
    </citation>
    <scope>NUCLEOTIDE SEQUENCE [LARGE SCALE GENOMIC DNA]</scope>
    <source>
        <strain evidence="6 7">DSM 45610</strain>
    </source>
</reference>
<keyword evidence="4 6" id="KW-0067">ATP-binding</keyword>
<dbReference type="GO" id="GO:0016887">
    <property type="term" value="F:ATP hydrolysis activity"/>
    <property type="evidence" value="ECO:0007669"/>
    <property type="project" value="InterPro"/>
</dbReference>
<feature type="domain" description="ABC transporter" evidence="5">
    <location>
        <begin position="3"/>
        <end position="208"/>
    </location>
</feature>
<proteinExistence type="inferred from homology"/>
<dbReference type="InterPro" id="IPR027417">
    <property type="entry name" value="P-loop_NTPase"/>
</dbReference>
<gene>
    <name evidence="6" type="ORF">SAMN05444487_101227</name>
</gene>
<dbReference type="GO" id="GO:0005524">
    <property type="term" value="F:ATP binding"/>
    <property type="evidence" value="ECO:0007669"/>
    <property type="project" value="UniProtKB-KW"/>
</dbReference>
<dbReference type="AlphaFoldDB" id="A0A1H2QHP9"/>
<dbReference type="STRING" id="1048340.SAMN05444487_101227"/>
<evidence type="ECO:0000259" key="5">
    <source>
        <dbReference type="PROSITE" id="PS50893"/>
    </source>
</evidence>
<dbReference type="Pfam" id="PF00005">
    <property type="entry name" value="ABC_tran"/>
    <property type="match status" value="1"/>
</dbReference>
<dbReference type="NCBIfam" id="TIGR03608">
    <property type="entry name" value="L_ocin_972_ABC"/>
    <property type="match status" value="1"/>
</dbReference>
<evidence type="ECO:0000256" key="4">
    <source>
        <dbReference type="ARBA" id="ARBA00022840"/>
    </source>
</evidence>
<dbReference type="SUPFAM" id="SSF52540">
    <property type="entry name" value="P-loop containing nucleoside triphosphate hydrolases"/>
    <property type="match status" value="1"/>
</dbReference>
<sequence length="208" mass="23269">MAITMSKLCKKLGDKVIFSNFNLEIQDGELVAITGPSGKGKSTLLNIIGLLEDPDSGDIIIKGMKNPWKKEREKIKLIRHSIGYLFQNYALIEQATVSKNLDIALAYSDVEDKKKEKYRALERVGLPEKLNKKVYELSGGEQQRVALARLMLKKSEIILADEPTGSLDMENREDVFNLLKELNEEGKTVVIVSHDPDIAAGCQRRVAL</sequence>
<organism evidence="6 7">
    <name type="scientific">Marininema mesophilum</name>
    <dbReference type="NCBI Taxonomy" id="1048340"/>
    <lineage>
        <taxon>Bacteria</taxon>
        <taxon>Bacillati</taxon>
        <taxon>Bacillota</taxon>
        <taxon>Bacilli</taxon>
        <taxon>Bacillales</taxon>
        <taxon>Thermoactinomycetaceae</taxon>
        <taxon>Marininema</taxon>
    </lineage>
</organism>
<accession>A0A1H2QHP9</accession>
<dbReference type="PANTHER" id="PTHR42798">
    <property type="entry name" value="LIPOPROTEIN-RELEASING SYSTEM ATP-BINDING PROTEIN LOLD"/>
    <property type="match status" value="1"/>
</dbReference>
<dbReference type="Proteomes" id="UP000198534">
    <property type="component" value="Unassembled WGS sequence"/>
</dbReference>
<dbReference type="InterPro" id="IPR017871">
    <property type="entry name" value="ABC_transporter-like_CS"/>
</dbReference>
<keyword evidence="7" id="KW-1185">Reference proteome</keyword>
<evidence type="ECO:0000256" key="3">
    <source>
        <dbReference type="ARBA" id="ARBA00022741"/>
    </source>
</evidence>
<keyword evidence="3" id="KW-0547">Nucleotide-binding</keyword>
<dbReference type="PROSITE" id="PS50893">
    <property type="entry name" value="ABC_TRANSPORTER_2"/>
    <property type="match status" value="1"/>
</dbReference>
<dbReference type="InterPro" id="IPR019895">
    <property type="entry name" value="L_ocin_972_ABC"/>
</dbReference>
<evidence type="ECO:0000256" key="2">
    <source>
        <dbReference type="ARBA" id="ARBA00022448"/>
    </source>
</evidence>
<protein>
    <submittedName>
        <fullName evidence="6">Putative ABC transport system ATP-binding protein</fullName>
    </submittedName>
</protein>
<dbReference type="InterPro" id="IPR017911">
    <property type="entry name" value="MacB-like_ATP-bd"/>
</dbReference>
<dbReference type="CDD" id="cd03255">
    <property type="entry name" value="ABC_MJ0796_LolCDE_FtsE"/>
    <property type="match status" value="1"/>
</dbReference>
<comment type="similarity">
    <text evidence="1">Belongs to the ABC transporter superfamily.</text>
</comment>
<dbReference type="PROSITE" id="PS00211">
    <property type="entry name" value="ABC_TRANSPORTER_1"/>
    <property type="match status" value="1"/>
</dbReference>
<name>A0A1H2QHP9_9BACL</name>
<evidence type="ECO:0000256" key="1">
    <source>
        <dbReference type="ARBA" id="ARBA00005417"/>
    </source>
</evidence>
<dbReference type="Gene3D" id="3.40.50.300">
    <property type="entry name" value="P-loop containing nucleotide triphosphate hydrolases"/>
    <property type="match status" value="1"/>
</dbReference>
<dbReference type="PANTHER" id="PTHR42798:SF4">
    <property type="entry name" value="ABC TRANSPORTER DOMAIN-CONTAINING PROTEIN"/>
    <property type="match status" value="1"/>
</dbReference>
<dbReference type="EMBL" id="FNNQ01000001">
    <property type="protein sequence ID" value="SDW06723.1"/>
    <property type="molecule type" value="Genomic_DNA"/>
</dbReference>
<dbReference type="InterPro" id="IPR003593">
    <property type="entry name" value="AAA+_ATPase"/>
</dbReference>
<dbReference type="RefSeq" id="WP_091734853.1">
    <property type="nucleotide sequence ID" value="NZ_FNNQ01000001.1"/>
</dbReference>
<dbReference type="OrthoDB" id="9791546at2"/>
<evidence type="ECO:0000313" key="6">
    <source>
        <dbReference type="EMBL" id="SDW06723.1"/>
    </source>
</evidence>
<evidence type="ECO:0000313" key="7">
    <source>
        <dbReference type="Proteomes" id="UP000198534"/>
    </source>
</evidence>
<dbReference type="SMART" id="SM00382">
    <property type="entry name" value="AAA"/>
    <property type="match status" value="1"/>
</dbReference>
<keyword evidence="2" id="KW-0813">Transport</keyword>
<dbReference type="InterPro" id="IPR003439">
    <property type="entry name" value="ABC_transporter-like_ATP-bd"/>
</dbReference>